<dbReference type="InParanoid" id="A0A517SF08"/>
<name>A0A517SF08_9PLAN</name>
<dbReference type="Proteomes" id="UP000315700">
    <property type="component" value="Chromosome"/>
</dbReference>
<proteinExistence type="predicted"/>
<reference evidence="1 2" key="1">
    <citation type="submission" date="2019-02" db="EMBL/GenBank/DDBJ databases">
        <title>Deep-cultivation of Planctomycetes and their phenomic and genomic characterization uncovers novel biology.</title>
        <authorList>
            <person name="Wiegand S."/>
            <person name="Jogler M."/>
            <person name="Boedeker C."/>
            <person name="Pinto D."/>
            <person name="Vollmers J."/>
            <person name="Rivas-Marin E."/>
            <person name="Kohn T."/>
            <person name="Peeters S.H."/>
            <person name="Heuer A."/>
            <person name="Rast P."/>
            <person name="Oberbeckmann S."/>
            <person name="Bunk B."/>
            <person name="Jeske O."/>
            <person name="Meyerdierks A."/>
            <person name="Storesund J.E."/>
            <person name="Kallscheuer N."/>
            <person name="Luecker S."/>
            <person name="Lage O.M."/>
            <person name="Pohl T."/>
            <person name="Merkel B.J."/>
            <person name="Hornburger P."/>
            <person name="Mueller R.-W."/>
            <person name="Bruemmer F."/>
            <person name="Labrenz M."/>
            <person name="Spormann A.M."/>
            <person name="Op den Camp H."/>
            <person name="Overmann J."/>
            <person name="Amann R."/>
            <person name="Jetten M.S.M."/>
            <person name="Mascher T."/>
            <person name="Medema M.H."/>
            <person name="Devos D.P."/>
            <person name="Kaster A.-K."/>
            <person name="Ovreas L."/>
            <person name="Rohde M."/>
            <person name="Galperin M.Y."/>
            <person name="Jogler C."/>
        </authorList>
    </citation>
    <scope>NUCLEOTIDE SEQUENCE [LARGE SCALE GENOMIC DNA]</scope>
    <source>
        <strain evidence="1 2">Pan44</strain>
    </source>
</reference>
<sequence length="74" mass="7890">MDRYGNRGGDSGVVAYELGDGAIAVRFADGGVYLYTVASAGASNIRKMHQLAVAGYGLNTFISQNVKDRYAKKL</sequence>
<protein>
    <recommendedName>
        <fullName evidence="3">KTSC domain-containing protein</fullName>
    </recommendedName>
</protein>
<evidence type="ECO:0000313" key="2">
    <source>
        <dbReference type="Proteomes" id="UP000315700"/>
    </source>
</evidence>
<accession>A0A517SF08</accession>
<dbReference type="OrthoDB" id="7775479at2"/>
<keyword evidence="2" id="KW-1185">Reference proteome</keyword>
<evidence type="ECO:0000313" key="1">
    <source>
        <dbReference type="EMBL" id="QDT54670.1"/>
    </source>
</evidence>
<dbReference type="AlphaFoldDB" id="A0A517SF08"/>
<evidence type="ECO:0008006" key="3">
    <source>
        <dbReference type="Google" id="ProtNLM"/>
    </source>
</evidence>
<organism evidence="1 2">
    <name type="scientific">Caulifigura coniformis</name>
    <dbReference type="NCBI Taxonomy" id="2527983"/>
    <lineage>
        <taxon>Bacteria</taxon>
        <taxon>Pseudomonadati</taxon>
        <taxon>Planctomycetota</taxon>
        <taxon>Planctomycetia</taxon>
        <taxon>Planctomycetales</taxon>
        <taxon>Planctomycetaceae</taxon>
        <taxon>Caulifigura</taxon>
    </lineage>
</organism>
<dbReference type="EMBL" id="CP036271">
    <property type="protein sequence ID" value="QDT54670.1"/>
    <property type="molecule type" value="Genomic_DNA"/>
</dbReference>
<dbReference type="KEGG" id="ccos:Pan44_27050"/>
<gene>
    <name evidence="1" type="ORF">Pan44_27050</name>
</gene>